<dbReference type="Proteomes" id="UP000184612">
    <property type="component" value="Unassembled WGS sequence"/>
</dbReference>
<reference evidence="1 2" key="1">
    <citation type="submission" date="2016-12" db="EMBL/GenBank/DDBJ databases">
        <authorList>
            <person name="Song W.-J."/>
            <person name="Kurnit D.M."/>
        </authorList>
    </citation>
    <scope>NUCLEOTIDE SEQUENCE [LARGE SCALE GENOMIC DNA]</scope>
    <source>
        <strain evidence="1 2">DSM 12503</strain>
    </source>
</reference>
<dbReference type="AlphaFoldDB" id="A0A1M7YE81"/>
<sequence length="256" mass="30530">MTEITKIIDEKLNEIEEKEKVKILHAVESGSRAWGFASPDSDYDVRFIYVRKMEDYLRLKEERDVIEWQLDETLDINGWDLKKALQHFHKSNATLFEWSNSPIVYRTTKEWQDIYRTASDYFSIKSAMYHYYGTANGNFLEYLQEDEVKYKKYFYVIRPLLACRYIKEKAAPPPVLFEELMKLELPDEIRCEIQKLLAVKVNTPEAGKGQRIDILNHYIEKELSTYKENVNLMADDRKAEWDVLNELFLRMLRLEA</sequence>
<dbReference type="InterPro" id="IPR043519">
    <property type="entry name" value="NT_sf"/>
</dbReference>
<proteinExistence type="predicted"/>
<dbReference type="EMBL" id="FRFD01000008">
    <property type="protein sequence ID" value="SHO50901.1"/>
    <property type="molecule type" value="Genomic_DNA"/>
</dbReference>
<gene>
    <name evidence="1" type="ORF">SAMN02745217_02962</name>
</gene>
<protein>
    <recommendedName>
        <fullName evidence="3">Nucleotidyltransferase</fullName>
    </recommendedName>
</protein>
<evidence type="ECO:0000313" key="1">
    <source>
        <dbReference type="EMBL" id="SHO50901.1"/>
    </source>
</evidence>
<dbReference type="PANTHER" id="PTHR34817:SF2">
    <property type="entry name" value="NUCLEOTIDYLTRANSFERASE"/>
    <property type="match status" value="1"/>
</dbReference>
<dbReference type="OrthoDB" id="9796845at2"/>
<dbReference type="RefSeq" id="WP_073589610.1">
    <property type="nucleotide sequence ID" value="NZ_FRFD01000008.1"/>
</dbReference>
<name>A0A1M7YE81_9FIRM</name>
<dbReference type="Pfam" id="PF10127">
    <property type="entry name" value="RlaP"/>
    <property type="match status" value="1"/>
</dbReference>
<evidence type="ECO:0000313" key="2">
    <source>
        <dbReference type="Proteomes" id="UP000184612"/>
    </source>
</evidence>
<dbReference type="SUPFAM" id="SSF81301">
    <property type="entry name" value="Nucleotidyltransferase"/>
    <property type="match status" value="1"/>
</dbReference>
<evidence type="ECO:0008006" key="3">
    <source>
        <dbReference type="Google" id="ProtNLM"/>
    </source>
</evidence>
<accession>A0A1M7YE81</accession>
<keyword evidence="2" id="KW-1185">Reference proteome</keyword>
<dbReference type="PANTHER" id="PTHR34817">
    <property type="entry name" value="NUCLEOTIDYLTRANSFERASE"/>
    <property type="match status" value="1"/>
</dbReference>
<organism evidence="1 2">
    <name type="scientific">Anaerocolumna xylanovorans DSM 12503</name>
    <dbReference type="NCBI Taxonomy" id="1121345"/>
    <lineage>
        <taxon>Bacteria</taxon>
        <taxon>Bacillati</taxon>
        <taxon>Bacillota</taxon>
        <taxon>Clostridia</taxon>
        <taxon>Lachnospirales</taxon>
        <taxon>Lachnospiraceae</taxon>
        <taxon>Anaerocolumna</taxon>
    </lineage>
</organism>
<dbReference type="InterPro" id="IPR018775">
    <property type="entry name" value="RlaP"/>
</dbReference>
<dbReference type="STRING" id="1121345.SAMN02745217_02962"/>